<evidence type="ECO:0000256" key="8">
    <source>
        <dbReference type="ARBA" id="ARBA00022840"/>
    </source>
</evidence>
<dbReference type="Pfam" id="PF12169">
    <property type="entry name" value="DNA_pol3_gamma3"/>
    <property type="match status" value="1"/>
</dbReference>
<evidence type="ECO:0000256" key="3">
    <source>
        <dbReference type="ARBA" id="ARBA00022695"/>
    </source>
</evidence>
<dbReference type="InterPro" id="IPR038249">
    <property type="entry name" value="PolIII_tau_V_sf"/>
</dbReference>
<evidence type="ECO:0000313" key="15">
    <source>
        <dbReference type="Proteomes" id="UP000319384"/>
    </source>
</evidence>
<protein>
    <recommendedName>
        <fullName evidence="11">DNA polymerase III subunit gamma/tau</fullName>
        <ecNumber evidence="11">2.7.7.7</ecNumber>
    </recommendedName>
</protein>
<dbReference type="Proteomes" id="UP000319384">
    <property type="component" value="Unassembled WGS sequence"/>
</dbReference>
<comment type="subunit">
    <text evidence="11">DNA polymerase III contains a core (composed of alpha, epsilon and theta chains) that associates with a tau subunit. This core dimerizes to form the POLIII' complex. PolIII' associates with the gamma complex (composed of gamma, delta, delta', psi and chi chains) and with the beta chain to form the complete DNA polymerase III complex.</text>
</comment>
<keyword evidence="3 11" id="KW-0548">Nucleotidyltransferase</keyword>
<dbReference type="PANTHER" id="PTHR11669:SF0">
    <property type="entry name" value="PROTEIN STICHEL-LIKE 2"/>
    <property type="match status" value="1"/>
</dbReference>
<reference evidence="14 15" key="1">
    <citation type="submission" date="2019-02" db="EMBL/GenBank/DDBJ databases">
        <title>Prokaryotic population dynamics and viral predation in marine succession experiment using metagenomics: the confinement effect.</title>
        <authorList>
            <person name="Haro-Moreno J.M."/>
            <person name="Rodriguez-Valera F."/>
            <person name="Lopez-Perez M."/>
        </authorList>
    </citation>
    <scope>NUCLEOTIDE SEQUENCE [LARGE SCALE GENOMIC DNA]</scope>
    <source>
        <strain evidence="14">MED-G162</strain>
    </source>
</reference>
<dbReference type="GO" id="GO:0009360">
    <property type="term" value="C:DNA polymerase III complex"/>
    <property type="evidence" value="ECO:0007669"/>
    <property type="project" value="InterPro"/>
</dbReference>
<feature type="domain" description="AAA+ ATPase" evidence="13">
    <location>
        <begin position="37"/>
        <end position="179"/>
    </location>
</feature>
<dbReference type="GO" id="GO:0003887">
    <property type="term" value="F:DNA-directed DNA polymerase activity"/>
    <property type="evidence" value="ECO:0007669"/>
    <property type="project" value="UniProtKB-KW"/>
</dbReference>
<keyword evidence="2 11" id="KW-0808">Transferase</keyword>
<dbReference type="Gene3D" id="1.10.8.60">
    <property type="match status" value="1"/>
</dbReference>
<dbReference type="InterPro" id="IPR050238">
    <property type="entry name" value="DNA_Rep/Repair_Clamp_Loader"/>
</dbReference>
<dbReference type="InterPro" id="IPR022754">
    <property type="entry name" value="DNA_pol_III_gamma-3"/>
</dbReference>
<evidence type="ECO:0000256" key="6">
    <source>
        <dbReference type="ARBA" id="ARBA00022741"/>
    </source>
</evidence>
<evidence type="ECO:0000256" key="4">
    <source>
        <dbReference type="ARBA" id="ARBA00022705"/>
    </source>
</evidence>
<comment type="similarity">
    <text evidence="1 11">Belongs to the DnaX/STICHEL family.</text>
</comment>
<keyword evidence="4 11" id="KW-0235">DNA replication</keyword>
<dbReference type="Gene3D" id="1.20.272.10">
    <property type="match status" value="1"/>
</dbReference>
<keyword evidence="8 11" id="KW-0067">ATP-binding</keyword>
<accession>A0A520MYB2</accession>
<evidence type="ECO:0000313" key="14">
    <source>
        <dbReference type="EMBL" id="RZO26218.1"/>
    </source>
</evidence>
<dbReference type="InterPro" id="IPR003593">
    <property type="entry name" value="AAA+_ATPase"/>
</dbReference>
<dbReference type="GO" id="GO:0003677">
    <property type="term" value="F:DNA binding"/>
    <property type="evidence" value="ECO:0007669"/>
    <property type="project" value="InterPro"/>
</dbReference>
<evidence type="ECO:0000256" key="9">
    <source>
        <dbReference type="ARBA" id="ARBA00022932"/>
    </source>
</evidence>
<gene>
    <name evidence="11 14" type="primary">dnaX</name>
    <name evidence="14" type="ORF">EVA95_02430</name>
</gene>
<comment type="catalytic activity">
    <reaction evidence="10 11">
        <text>DNA(n) + a 2'-deoxyribonucleoside 5'-triphosphate = DNA(n+1) + diphosphate</text>
        <dbReference type="Rhea" id="RHEA:22508"/>
        <dbReference type="Rhea" id="RHEA-COMP:17339"/>
        <dbReference type="Rhea" id="RHEA-COMP:17340"/>
        <dbReference type="ChEBI" id="CHEBI:33019"/>
        <dbReference type="ChEBI" id="CHEBI:61560"/>
        <dbReference type="ChEBI" id="CHEBI:173112"/>
        <dbReference type="EC" id="2.7.7.7"/>
    </reaction>
</comment>
<evidence type="ECO:0000256" key="7">
    <source>
        <dbReference type="ARBA" id="ARBA00022833"/>
    </source>
</evidence>
<dbReference type="SUPFAM" id="SSF48019">
    <property type="entry name" value="post-AAA+ oligomerization domain-like"/>
    <property type="match status" value="1"/>
</dbReference>
<evidence type="ECO:0000256" key="2">
    <source>
        <dbReference type="ARBA" id="ARBA00022679"/>
    </source>
</evidence>
<dbReference type="Pfam" id="PF22608">
    <property type="entry name" value="DNAX_ATPase_lid"/>
    <property type="match status" value="1"/>
</dbReference>
<name>A0A520MYB2_9GAMM</name>
<evidence type="ECO:0000256" key="11">
    <source>
        <dbReference type="RuleBase" id="RU364063"/>
    </source>
</evidence>
<dbReference type="Gene3D" id="3.40.50.300">
    <property type="entry name" value="P-loop containing nucleotide triphosphate hydrolases"/>
    <property type="match status" value="1"/>
</dbReference>
<dbReference type="Pfam" id="PF13177">
    <property type="entry name" value="DNA_pol3_delta2"/>
    <property type="match status" value="1"/>
</dbReference>
<dbReference type="InterPro" id="IPR008921">
    <property type="entry name" value="DNA_pol3_clamp-load_cplx_C"/>
</dbReference>
<feature type="region of interest" description="Disordered" evidence="12">
    <location>
        <begin position="367"/>
        <end position="386"/>
    </location>
</feature>
<evidence type="ECO:0000256" key="12">
    <source>
        <dbReference type="SAM" id="MobiDB-lite"/>
    </source>
</evidence>
<keyword evidence="6 11" id="KW-0547">Nucleotide-binding</keyword>
<evidence type="ECO:0000259" key="13">
    <source>
        <dbReference type="SMART" id="SM00382"/>
    </source>
</evidence>
<evidence type="ECO:0000256" key="1">
    <source>
        <dbReference type="ARBA" id="ARBA00006360"/>
    </source>
</evidence>
<dbReference type="InterPro" id="IPR012763">
    <property type="entry name" value="DNA_pol_III_sug/sutau_N"/>
</dbReference>
<proteinExistence type="inferred from homology"/>
<dbReference type="GO" id="GO:0006261">
    <property type="term" value="P:DNA-templated DNA replication"/>
    <property type="evidence" value="ECO:0007669"/>
    <property type="project" value="TreeGrafter"/>
</dbReference>
<keyword evidence="5" id="KW-0479">Metal-binding</keyword>
<dbReference type="NCBIfam" id="TIGR02397">
    <property type="entry name" value="dnaX_nterm"/>
    <property type="match status" value="1"/>
</dbReference>
<dbReference type="PANTHER" id="PTHR11669">
    <property type="entry name" value="REPLICATION FACTOR C / DNA POLYMERASE III GAMMA-TAU SUBUNIT"/>
    <property type="match status" value="1"/>
</dbReference>
<feature type="compositionally biased region" description="Basic and acidic residues" evidence="12">
    <location>
        <begin position="367"/>
        <end position="379"/>
    </location>
</feature>
<dbReference type="EC" id="2.7.7.7" evidence="11"/>
<organism evidence="14 15">
    <name type="scientific">SAR86 cluster bacterium</name>
    <dbReference type="NCBI Taxonomy" id="2030880"/>
    <lineage>
        <taxon>Bacteria</taxon>
        <taxon>Pseudomonadati</taxon>
        <taxon>Pseudomonadota</taxon>
        <taxon>Gammaproteobacteria</taxon>
        <taxon>SAR86 cluster</taxon>
    </lineage>
</organism>
<evidence type="ECO:0000256" key="5">
    <source>
        <dbReference type="ARBA" id="ARBA00022723"/>
    </source>
</evidence>
<dbReference type="CDD" id="cd18137">
    <property type="entry name" value="HLD_clamp_pol_III_gamma_tau"/>
    <property type="match status" value="1"/>
</dbReference>
<keyword evidence="7" id="KW-0862">Zinc</keyword>
<comment type="caution">
    <text evidence="14">The sequence shown here is derived from an EMBL/GenBank/DDBJ whole genome shotgun (WGS) entry which is preliminary data.</text>
</comment>
<dbReference type="EMBL" id="SHBH01000016">
    <property type="protein sequence ID" value="RZO26218.1"/>
    <property type="molecule type" value="Genomic_DNA"/>
</dbReference>
<dbReference type="AlphaFoldDB" id="A0A520MYB2"/>
<dbReference type="Gene3D" id="3.30.300.150">
    <property type="entry name" value="DNA polymerase III, tau subunit, domain V"/>
    <property type="match status" value="1"/>
</dbReference>
<dbReference type="CDD" id="cd00009">
    <property type="entry name" value="AAA"/>
    <property type="match status" value="1"/>
</dbReference>
<dbReference type="SMART" id="SM00382">
    <property type="entry name" value="AAA"/>
    <property type="match status" value="1"/>
</dbReference>
<dbReference type="GO" id="GO:0046872">
    <property type="term" value="F:metal ion binding"/>
    <property type="evidence" value="ECO:0007669"/>
    <property type="project" value="UniProtKB-KW"/>
</dbReference>
<dbReference type="FunFam" id="3.40.50.300:FF:000014">
    <property type="entry name" value="DNA polymerase III subunit gamma/tau"/>
    <property type="match status" value="1"/>
</dbReference>
<dbReference type="InterPro" id="IPR021029">
    <property type="entry name" value="DNA_pol_III_tau_dom-5"/>
</dbReference>
<dbReference type="InterPro" id="IPR027417">
    <property type="entry name" value="P-loop_NTPase"/>
</dbReference>
<comment type="function">
    <text evidence="11">DNA polymerase III is a complex, multichain enzyme responsible for most of the replicative synthesis in bacteria. This DNA polymerase also exhibits 3' to 5' exonuclease activity.</text>
</comment>
<evidence type="ECO:0000256" key="10">
    <source>
        <dbReference type="ARBA" id="ARBA00049244"/>
    </source>
</evidence>
<dbReference type="GO" id="GO:0005524">
    <property type="term" value="F:ATP binding"/>
    <property type="evidence" value="ECO:0007669"/>
    <property type="project" value="UniProtKB-KW"/>
</dbReference>
<keyword evidence="9 11" id="KW-0239">DNA-directed DNA polymerase</keyword>
<dbReference type="InterPro" id="IPR045085">
    <property type="entry name" value="HLD_clamp_pol_III_gamma_tau"/>
</dbReference>
<dbReference type="SUPFAM" id="SSF52540">
    <property type="entry name" value="P-loop containing nucleoside triphosphate hydrolases"/>
    <property type="match status" value="1"/>
</dbReference>
<dbReference type="Pfam" id="PF12170">
    <property type="entry name" value="DNA_pol3_tau_5"/>
    <property type="match status" value="1"/>
</dbReference>
<dbReference type="FunFam" id="1.10.8.60:FF:000013">
    <property type="entry name" value="DNA polymerase III subunit gamma/tau"/>
    <property type="match status" value="1"/>
</dbReference>
<sequence>MSYEVLARKYRPTNFEEVVGQDHVIKALVNSIEQEKIHQAYIFSGTRGVGKTSIARILAKCMNCENDSKPTPKPCNQCSNTQEISSGRSVDFLEIDAASNTGVDKIRDLVSTVEYKPAKGRFKVYLIDEVHMLSTPSFNALLKTLEEPPPHVIFILATTNPDEIPKTVQSRCLQLSLKTVNKEMLFTHFKNILKKEKIKYDEDSISLIANSANGSVRDGLTLLDQAIANGKGELNNQDVKKLLGTIDNFLLLDLIENIVDGKGPEAFDILSKIEELLPEYDSILRDIIAILHQISLEHFLQNTKNDRIKSIADVIDKEFCQLLYEIALNAYSKFSVHPNPKEALEICILRMLAFNPLQKLSSTEIKKQNPVEKKNKIESKTQSLNDNKTSKELRNNKEWLAVFDSLTISPFTRNYFGNMSFDYYDGSILNLIADKDMSQVPESIMLEFKDSLKQVLLCEVEIKIQVGKANNSPIEVKEKNNQMKDDIAKTDISSDKDIQSFINKFDGKIKLNTIKPLE</sequence>